<gene>
    <name evidence="4" type="ORF">PPROV_000155700</name>
</gene>
<dbReference type="PANTHER" id="PTHR45691:SF6">
    <property type="entry name" value="PROTEIN DIAPHANOUS"/>
    <property type="match status" value="1"/>
</dbReference>
<feature type="compositionally biased region" description="Pro residues" evidence="1">
    <location>
        <begin position="1077"/>
        <end position="1112"/>
    </location>
</feature>
<organism evidence="4 5">
    <name type="scientific">Pycnococcus provasolii</name>
    <dbReference type="NCBI Taxonomy" id="41880"/>
    <lineage>
        <taxon>Eukaryota</taxon>
        <taxon>Viridiplantae</taxon>
        <taxon>Chlorophyta</taxon>
        <taxon>Pseudoscourfieldiophyceae</taxon>
        <taxon>Pseudoscourfieldiales</taxon>
        <taxon>Pycnococcaceae</taxon>
        <taxon>Pycnococcus</taxon>
    </lineage>
</organism>
<evidence type="ECO:0000256" key="1">
    <source>
        <dbReference type="SAM" id="MobiDB-lite"/>
    </source>
</evidence>
<evidence type="ECO:0000313" key="5">
    <source>
        <dbReference type="Proteomes" id="UP000660262"/>
    </source>
</evidence>
<dbReference type="Proteomes" id="UP000660262">
    <property type="component" value="Unassembled WGS sequence"/>
</dbReference>
<dbReference type="GO" id="GO:0030041">
    <property type="term" value="P:actin filament polymerization"/>
    <property type="evidence" value="ECO:0007669"/>
    <property type="project" value="TreeGrafter"/>
</dbReference>
<feature type="region of interest" description="Disordered" evidence="1">
    <location>
        <begin position="1454"/>
        <end position="1484"/>
    </location>
</feature>
<dbReference type="InterPro" id="IPR047365">
    <property type="entry name" value="Tudor_AtPTM-like"/>
</dbReference>
<dbReference type="InterPro" id="IPR040843">
    <property type="entry name" value="RAMA"/>
</dbReference>
<dbReference type="InterPro" id="IPR051412">
    <property type="entry name" value="Formin_Homology_Diaphanous_sf"/>
</dbReference>
<dbReference type="OrthoDB" id="168165at2759"/>
<feature type="compositionally biased region" description="Polar residues" evidence="1">
    <location>
        <begin position="1454"/>
        <end position="1468"/>
    </location>
</feature>
<evidence type="ECO:0000259" key="2">
    <source>
        <dbReference type="Pfam" id="PF18755"/>
    </source>
</evidence>
<sequence length="1837" mass="201879">MAHDDHDDVAGVVNDAPALSPSRPPCMPMPPTYSAAVPPSAISAREEPSLLEEELVEPVVVVPGCDELVGGELGEDFVGNPSSIPVALGGAPHPPPRGDVAMMELNGNEDDDVPLEENENQNQHLRHHDGGAPMVLDAAMYSPPAGRAPSGEAWNAISAVAPAQPPRPLCPMCKIRHCEIRGQNEKWRTTCSACRKSSATKKQEMTRRDDQVQEEEEVDVEKWVDEVLGRDNKPDEATTTTNDEPARQKRAAGALPSPPPPPPALPLPPPPPPQSKYYGVYKSSDCGTTKYFSFKLKGKAYTAHPASTDAVSGDATALAYIRDHAIRHFGSTSALNYPQVEQLPEQYTAAGAELLEQLRRKIEKQPEHLDDESPALDRPNAPPPPPALPLPPPPPPQSKYYGVYKSSDCGNKMYFYFRLKGKAYYAHPASTDAVSGDATALAYIRDHAIRHFGSTSALNYPQVEQLPEQYTAAGAELLEQLRRKIEKQPEHLDDESPALGRPNGVPPVASLETPTPTPGRTGDDEAPATMTVDPVDASKRVLPIGVYKSGTKSASTDATSGDATALAYIRDHAIRHFGSASALNYPQVKQLPEQYTAAAAELLEQLRRKIEKQPEHLDDESPALGRPNGVPPVASLETPTPTPTPGRTGDDEVPSTIPATMTVDPVDASERVLYKSIGGTIGVYNSGTKLYFYFRLKGKVYYAHPASTDAVSGDATALAYIRDHAIRHFGSASALNYPQVKQLPEQYAAAGAELLEQLRRKIEKQPEHLDDESPALDRPNGVPPVASLETPTPTPTPGRTGDDEAPATMTVDPVDASMLREDSSQKEPWRRDAAKFALENAIDVETAQGCKAAEAGDRVQMAAECASGEARNHIHNPEPNPYPTGSTKQAAYEVLFRATPEERQAGLPLEEFVRRIRTMLKVDENMWPANTKTPDGTLHAAMAGDSCFLKTIKRTFTLSGSAPSKIAGYGNRVQQLPMEQTYEDDRYATMMSRRDTAKSKDEKTLLTYEEMIEREFEQKRKIAEANRSNVAAKKQKTSHVVVEDEVLDCSVDSLERPDEIPPNPFLAIKKPDAYAFPLPPPPLSSPSPSLPPPPPLPSSSFPPPPPLPPTTPPDRIQNSLQSVQIATRMKAIAYEVLANATSGERETGLTITEIMQRSIHVSESLGEDVEFAFSTTVTLAILIAAGALTPGVDKLSCKCFDNTHNAELLQDGRIRYMEMTFDSPSAFSVYCKRIYNPTRRADDGWGSVTYDGVTLKDIKTKAMESMKDKDALSKEKLLESLNSDNCFAKKASGRFTLSYSVREERDTRPWSGPIPQSSRSKRLPISKERCSGFADFVAFITSAADDVLDSTENDCSKELPRGVHRRAGRSKMFFQFSLKGKAYNAYPASTDAVWGDATALAYIRDHAIRHFGSTSVLNYPQVEQLPEQYTAAAAELLEQLRCKIGPKSKQVNNAEAASTAPNQAQCTASGARVVERSPHDPPASWWKTRSKDKGVATSFLGWRVVKRFNGKSYHGTIDGFDEDEAWYHVTFDDNDQEEVDLNEILSISKRRYFLSKQIPVLCQLDDDNILTEKVLGCTFSHRAAALFKRRRKWSLRQREISAVRITSQVPHAQDLRNVRDAVMAYLVSLGVDVGVSLAYGVPINFPREAPSHRSVEQYTVDSSDARVSLRGEFGCRATDIIPANTVIGVYTGHCFFNDEMFAMIEMMIAPTDGVSRLKAERDVESGIQEFTRFNRQSKRFDGPAAGKGELLMVSSFGDDQGVCGRINDALVDVYDSNELVDDGYNVICVEAELQGWPFLFVCTTRDVRAGSDLRMDYTGYYWERIGEMKRRLDFVQL</sequence>
<feature type="region of interest" description="Disordered" evidence="1">
    <location>
        <begin position="1077"/>
        <end position="1116"/>
    </location>
</feature>
<feature type="region of interest" description="Disordered" evidence="1">
    <location>
        <begin position="766"/>
        <end position="808"/>
    </location>
</feature>
<dbReference type="EMBL" id="BNJQ01000004">
    <property type="protein sequence ID" value="GHP02802.1"/>
    <property type="molecule type" value="Genomic_DNA"/>
</dbReference>
<feature type="domain" description="RAMA" evidence="2">
    <location>
        <begin position="1175"/>
        <end position="1265"/>
    </location>
</feature>
<feature type="region of interest" description="Disordered" evidence="1">
    <location>
        <begin position="366"/>
        <end position="399"/>
    </location>
</feature>
<feature type="compositionally biased region" description="Basic and acidic residues" evidence="1">
    <location>
        <begin position="201"/>
        <end position="211"/>
    </location>
</feature>
<feature type="region of interest" description="Disordered" evidence="1">
    <location>
        <begin position="193"/>
        <end position="279"/>
    </location>
</feature>
<dbReference type="PANTHER" id="PTHR45691">
    <property type="entry name" value="PROTEIN DIAPHANOUS"/>
    <property type="match status" value="1"/>
</dbReference>
<proteinExistence type="predicted"/>
<feature type="compositionally biased region" description="Pro residues" evidence="1">
    <location>
        <begin position="380"/>
        <end position="397"/>
    </location>
</feature>
<dbReference type="CDD" id="cd20401">
    <property type="entry name" value="Tudor_AtPTM-like"/>
    <property type="match status" value="1"/>
</dbReference>
<protein>
    <recommendedName>
        <fullName evidence="6">SET domain-containing protein</fullName>
    </recommendedName>
</protein>
<dbReference type="GO" id="GO:0005884">
    <property type="term" value="C:actin filament"/>
    <property type="evidence" value="ECO:0007669"/>
    <property type="project" value="TreeGrafter"/>
</dbReference>
<feature type="domain" description="PTM/DIR17-like Tudor" evidence="3">
    <location>
        <begin position="1501"/>
        <end position="1547"/>
    </location>
</feature>
<feature type="compositionally biased region" description="Basic and acidic residues" evidence="1">
    <location>
        <begin position="220"/>
        <end position="236"/>
    </location>
</feature>
<evidence type="ECO:0008006" key="6">
    <source>
        <dbReference type="Google" id="ProtNLM"/>
    </source>
</evidence>
<dbReference type="Gene3D" id="2.30.30.140">
    <property type="match status" value="1"/>
</dbReference>
<dbReference type="SUPFAM" id="SSF82199">
    <property type="entry name" value="SET domain"/>
    <property type="match status" value="1"/>
</dbReference>
<dbReference type="InterPro" id="IPR046341">
    <property type="entry name" value="SET_dom_sf"/>
</dbReference>
<dbReference type="Pfam" id="PF18755">
    <property type="entry name" value="RAMA"/>
    <property type="match status" value="1"/>
</dbReference>
<evidence type="ECO:0000313" key="4">
    <source>
        <dbReference type="EMBL" id="GHP02802.1"/>
    </source>
</evidence>
<accession>A0A830H893</accession>
<evidence type="ECO:0000259" key="3">
    <source>
        <dbReference type="Pfam" id="PF21743"/>
    </source>
</evidence>
<reference evidence="4" key="1">
    <citation type="submission" date="2020-10" db="EMBL/GenBank/DDBJ databases">
        <title>Unveiling of a novel bifunctional photoreceptor, Dualchrome1, isolated from a cosmopolitan green alga.</title>
        <authorList>
            <person name="Suzuki S."/>
            <person name="Kawachi M."/>
        </authorList>
    </citation>
    <scope>NUCLEOTIDE SEQUENCE</scope>
    <source>
        <strain evidence="4">NIES 2893</strain>
    </source>
</reference>
<keyword evidence="5" id="KW-1185">Reference proteome</keyword>
<feature type="region of interest" description="Disordered" evidence="1">
    <location>
        <begin position="1"/>
        <end position="24"/>
    </location>
</feature>
<comment type="caution">
    <text evidence="4">The sequence shown here is derived from an EMBL/GenBank/DDBJ whole genome shotgun (WGS) entry which is preliminary data.</text>
</comment>
<feature type="region of interest" description="Disordered" evidence="1">
    <location>
        <begin position="489"/>
        <end position="530"/>
    </location>
</feature>
<name>A0A830H893_9CHLO</name>
<feature type="region of interest" description="Disordered" evidence="1">
    <location>
        <begin position="614"/>
        <end position="658"/>
    </location>
</feature>
<dbReference type="Pfam" id="PF21743">
    <property type="entry name" value="PTM_DIR17_Tudor"/>
    <property type="match status" value="1"/>
</dbReference>
<feature type="compositionally biased region" description="Pro residues" evidence="1">
    <location>
        <begin position="256"/>
        <end position="274"/>
    </location>
</feature>